<dbReference type="Proteomes" id="UP001597483">
    <property type="component" value="Unassembled WGS sequence"/>
</dbReference>
<dbReference type="EMBL" id="JBHUKS010000026">
    <property type="protein sequence ID" value="MFD2472099.1"/>
    <property type="molecule type" value="Genomic_DNA"/>
</dbReference>
<evidence type="ECO:0000313" key="1">
    <source>
        <dbReference type="EMBL" id="MFD2472099.1"/>
    </source>
</evidence>
<evidence type="ECO:0008006" key="3">
    <source>
        <dbReference type="Google" id="ProtNLM"/>
    </source>
</evidence>
<name>A0ABW5HH93_9PSEU</name>
<gene>
    <name evidence="1" type="ORF">ACFSVL_32205</name>
</gene>
<protein>
    <recommendedName>
        <fullName evidence="3">AbrB/MazE/SpoVT family DNA-binding domain-containing protein</fullName>
    </recommendedName>
</protein>
<dbReference type="RefSeq" id="WP_378309490.1">
    <property type="nucleotide sequence ID" value="NZ_JBHUKS010000026.1"/>
</dbReference>
<accession>A0ABW5HH93</accession>
<evidence type="ECO:0000313" key="2">
    <source>
        <dbReference type="Proteomes" id="UP001597483"/>
    </source>
</evidence>
<organism evidence="1 2">
    <name type="scientific">Amycolatopsis silviterrae</name>
    <dbReference type="NCBI Taxonomy" id="1656914"/>
    <lineage>
        <taxon>Bacteria</taxon>
        <taxon>Bacillati</taxon>
        <taxon>Actinomycetota</taxon>
        <taxon>Actinomycetes</taxon>
        <taxon>Pseudonocardiales</taxon>
        <taxon>Pseudonocardiaceae</taxon>
        <taxon>Amycolatopsis</taxon>
    </lineage>
</organism>
<comment type="caution">
    <text evidence="1">The sequence shown here is derived from an EMBL/GenBank/DDBJ whole genome shotgun (WGS) entry which is preliminary data.</text>
</comment>
<sequence>MTAVVPRLIPGAGPAGTLAALAPDNERLPLPAPPAPARQAELVYALSRLDASGRLSATTLLARLQWRTSVRLAATVVGTSVVFRPDRHGVFALDPKRKVVVPLRLRRPCRLHTGDQALLVADTRENILVVHPTAALDKIVLARHASLIGGSGDDH</sequence>
<keyword evidence="2" id="KW-1185">Reference proteome</keyword>
<reference evidence="2" key="1">
    <citation type="journal article" date="2019" name="Int. J. Syst. Evol. Microbiol.">
        <title>The Global Catalogue of Microorganisms (GCM) 10K type strain sequencing project: providing services to taxonomists for standard genome sequencing and annotation.</title>
        <authorList>
            <consortium name="The Broad Institute Genomics Platform"/>
            <consortium name="The Broad Institute Genome Sequencing Center for Infectious Disease"/>
            <person name="Wu L."/>
            <person name="Ma J."/>
        </authorList>
    </citation>
    <scope>NUCLEOTIDE SEQUENCE [LARGE SCALE GENOMIC DNA]</scope>
    <source>
        <strain evidence="2">CGMCC 4.7641</strain>
    </source>
</reference>
<proteinExistence type="predicted"/>